<dbReference type="InterPro" id="IPR011051">
    <property type="entry name" value="RmlC_Cupin_sf"/>
</dbReference>
<protein>
    <submittedName>
        <fullName evidence="1">Class I mannose-6-phosphate isomerase</fullName>
    </submittedName>
</protein>
<accession>A0A921IX37</accession>
<name>A0A921IX37_9ACTN</name>
<dbReference type="EMBL" id="DYUZ01000029">
    <property type="protein sequence ID" value="HJG37642.1"/>
    <property type="molecule type" value="Genomic_DNA"/>
</dbReference>
<dbReference type="Gene3D" id="2.60.120.10">
    <property type="entry name" value="Jelly Rolls"/>
    <property type="match status" value="2"/>
</dbReference>
<sequence>MEVPSWLASVPLLFKDNRIDRFYIGGSALAAWRHADPEPDGHHCEELLVSSIGAIVSGKPKGYAVSMTVDDQCSLPLDEIIRAYPDEILGARFQEYNAGQLSVLARVGDTTVRLPMQCHPTREDARRYFDMPMGKTEAWYIARTREDCDDPCVYVGFRQHVTPELFKELFLDQDIEGMLACLHRISVKQGDVILVPAGMPHCVGPGCLFVEFHECNDVTIRVEREVNGLTLTDEELFGGLDVEHGLGLFDYATYTEDEVRSRCVMEPKALLAAEGGSLLSLIGPEQGEGFELEVANVHGSLEMPQFDGHRVLVALEGDIDLEVSQGTFRLRQGYGACVPASCRDLALKGEQARVAIGKPRIVNR</sequence>
<keyword evidence="1" id="KW-0413">Isomerase</keyword>
<reference evidence="1" key="2">
    <citation type="submission" date="2021-09" db="EMBL/GenBank/DDBJ databases">
        <authorList>
            <person name="Gilroy R."/>
        </authorList>
    </citation>
    <scope>NUCLEOTIDE SEQUENCE</scope>
    <source>
        <strain evidence="1">ChiHjej13B12-9602</strain>
    </source>
</reference>
<comment type="caution">
    <text evidence="1">The sequence shown here is derived from an EMBL/GenBank/DDBJ whole genome shotgun (WGS) entry which is preliminary data.</text>
</comment>
<organism evidence="1 2">
    <name type="scientific">Enorma phocaeensis</name>
    <dbReference type="NCBI Taxonomy" id="1871019"/>
    <lineage>
        <taxon>Bacteria</taxon>
        <taxon>Bacillati</taxon>
        <taxon>Actinomycetota</taxon>
        <taxon>Coriobacteriia</taxon>
        <taxon>Coriobacteriales</taxon>
        <taxon>Coriobacteriaceae</taxon>
        <taxon>Enorma</taxon>
    </lineage>
</organism>
<dbReference type="GO" id="GO:0016853">
    <property type="term" value="F:isomerase activity"/>
    <property type="evidence" value="ECO:0007669"/>
    <property type="project" value="UniProtKB-KW"/>
</dbReference>
<reference evidence="1" key="1">
    <citation type="journal article" date="2021" name="PeerJ">
        <title>Extensive microbial diversity within the chicken gut microbiome revealed by metagenomics and culture.</title>
        <authorList>
            <person name="Gilroy R."/>
            <person name="Ravi A."/>
            <person name="Getino M."/>
            <person name="Pursley I."/>
            <person name="Horton D.L."/>
            <person name="Alikhan N.F."/>
            <person name="Baker D."/>
            <person name="Gharbi K."/>
            <person name="Hall N."/>
            <person name="Watson M."/>
            <person name="Adriaenssens E.M."/>
            <person name="Foster-Nyarko E."/>
            <person name="Jarju S."/>
            <person name="Secka A."/>
            <person name="Antonio M."/>
            <person name="Oren A."/>
            <person name="Chaudhuri R.R."/>
            <person name="La Ragione R."/>
            <person name="Hildebrand F."/>
            <person name="Pallen M.J."/>
        </authorList>
    </citation>
    <scope>NUCLEOTIDE SEQUENCE</scope>
    <source>
        <strain evidence="1">ChiHjej13B12-9602</strain>
    </source>
</reference>
<gene>
    <name evidence="1" type="ORF">K8V70_07280</name>
</gene>
<evidence type="ECO:0000313" key="2">
    <source>
        <dbReference type="Proteomes" id="UP000753256"/>
    </source>
</evidence>
<dbReference type="RefSeq" id="WP_273190528.1">
    <property type="nucleotide sequence ID" value="NZ_DYUZ01000029.1"/>
</dbReference>
<dbReference type="AlphaFoldDB" id="A0A921IX37"/>
<evidence type="ECO:0000313" key="1">
    <source>
        <dbReference type="EMBL" id="HJG37642.1"/>
    </source>
</evidence>
<dbReference type="InterPro" id="IPR014710">
    <property type="entry name" value="RmlC-like_jellyroll"/>
</dbReference>
<proteinExistence type="predicted"/>
<dbReference type="SUPFAM" id="SSF51182">
    <property type="entry name" value="RmlC-like cupins"/>
    <property type="match status" value="1"/>
</dbReference>
<dbReference type="CDD" id="cd07010">
    <property type="entry name" value="cupin_PMI_type_I_N_bac"/>
    <property type="match status" value="1"/>
</dbReference>
<dbReference type="Proteomes" id="UP000753256">
    <property type="component" value="Unassembled WGS sequence"/>
</dbReference>